<organism evidence="1 2">
    <name type="scientific">Malacoplasma penetrans (strain HF-2)</name>
    <name type="common">Mycoplasma penetrans</name>
    <dbReference type="NCBI Taxonomy" id="272633"/>
    <lineage>
        <taxon>Bacteria</taxon>
        <taxon>Bacillati</taxon>
        <taxon>Mycoplasmatota</taxon>
        <taxon>Mycoplasmoidales</taxon>
        <taxon>Mycoplasmoidaceae</taxon>
        <taxon>Malacoplasma</taxon>
    </lineage>
</organism>
<dbReference type="AlphaFoldDB" id="Q8EW57"/>
<dbReference type="HOGENOM" id="CLU_876274_0_0_14"/>
<dbReference type="EMBL" id="BA000026">
    <property type="protein sequence ID" value="BAC44139.1"/>
    <property type="molecule type" value="Genomic_DNA"/>
</dbReference>
<dbReference type="InParanoid" id="Q8EW57"/>
<name>Q8EW57_MALP2</name>
<sequence length="300" mass="35935">MTKDFFIYENKNKLGFKNTSKNVVIENKFDEVKEFIGFQTWVKNNNTWSFINTNQELLLKKQFSDLLYFEKDFSVVKDEKTNYLINNSDLSIKKIPYEVIGFNENILLVKENNNLFYLDCELNKINNSKYSNALTFIDGFAPVCINSKWGIINKFGKQIIDFKYDDMKQNGANLFKVQKDQETFFIDLHDNKYLETLIKKYKIWDYFSDDVITFEYKGKWGVMNDFFEILFYKKVDKIYPFEENYAVYLKDNKYGILSKRGKLVTGNIFEKVLWKDGSYFFVKKDNQCNYFSLEDKKLIY</sequence>
<evidence type="ECO:0000313" key="1">
    <source>
        <dbReference type="EMBL" id="BAC44139.1"/>
    </source>
</evidence>
<proteinExistence type="predicted"/>
<dbReference type="PANTHER" id="PTHR37841">
    <property type="entry name" value="GLR2918 PROTEIN"/>
    <property type="match status" value="1"/>
</dbReference>
<dbReference type="Proteomes" id="UP000002522">
    <property type="component" value="Chromosome"/>
</dbReference>
<dbReference type="eggNOG" id="COG1649">
    <property type="taxonomic scope" value="Bacteria"/>
</dbReference>
<evidence type="ECO:0000313" key="2">
    <source>
        <dbReference type="Proteomes" id="UP000002522"/>
    </source>
</evidence>
<dbReference type="RefSeq" id="WP_011077175.1">
    <property type="nucleotide sequence ID" value="NC_004432.1"/>
</dbReference>
<dbReference type="PANTHER" id="PTHR37841:SF1">
    <property type="entry name" value="DUF3298 DOMAIN-CONTAINING PROTEIN"/>
    <property type="match status" value="1"/>
</dbReference>
<reference evidence="1 2" key="1">
    <citation type="journal article" date="2002" name="Nucleic Acids Res.">
        <title>The complete genomic sequence of Mycoplasma penetrans, an intracellular bacterial pathogen in humans.</title>
        <authorList>
            <person name="Sasaki Y."/>
            <person name="Ishikawa J."/>
            <person name="Yamashita A."/>
            <person name="Oshima K."/>
            <person name="Kenri T."/>
            <person name="Furuya K."/>
            <person name="Yoshino C."/>
            <person name="Horino A."/>
            <person name="Shiba T."/>
            <person name="Sasaki T."/>
            <person name="Hattori M."/>
        </authorList>
    </citation>
    <scope>NUCLEOTIDE SEQUENCE [LARGE SCALE GENOMIC DNA]</scope>
    <source>
        <strain evidence="1 2">HF-2</strain>
    </source>
</reference>
<gene>
    <name evidence="1" type="ordered locus">MYPE3460</name>
</gene>
<dbReference type="STRING" id="272633.gene:10731451"/>
<accession>Q8EW57</accession>
<dbReference type="Pfam" id="PF14903">
    <property type="entry name" value="WG_beta_rep"/>
    <property type="match status" value="3"/>
</dbReference>
<dbReference type="KEGG" id="mpe:MYPE3460"/>
<keyword evidence="2" id="KW-1185">Reference proteome</keyword>
<dbReference type="InterPro" id="IPR032774">
    <property type="entry name" value="WG_beta_rep"/>
</dbReference>
<protein>
    <recommendedName>
        <fullName evidence="3">WG repeat-containing protein</fullName>
    </recommendedName>
</protein>
<evidence type="ECO:0008006" key="3">
    <source>
        <dbReference type="Google" id="ProtNLM"/>
    </source>
</evidence>